<comment type="caution">
    <text evidence="1">The sequence shown here is derived from an EMBL/GenBank/DDBJ whole genome shotgun (WGS) entry which is preliminary data.</text>
</comment>
<evidence type="ECO:0000313" key="2">
    <source>
        <dbReference type="Proteomes" id="UP000499080"/>
    </source>
</evidence>
<proteinExistence type="predicted"/>
<dbReference type="AlphaFoldDB" id="A0A4Y2U0C4"/>
<accession>A0A4Y2U0C4</accession>
<name>A0A4Y2U0C4_ARAVE</name>
<organism evidence="1 2">
    <name type="scientific">Araneus ventricosus</name>
    <name type="common">Orbweaver spider</name>
    <name type="synonym">Epeira ventricosa</name>
    <dbReference type="NCBI Taxonomy" id="182803"/>
    <lineage>
        <taxon>Eukaryota</taxon>
        <taxon>Metazoa</taxon>
        <taxon>Ecdysozoa</taxon>
        <taxon>Arthropoda</taxon>
        <taxon>Chelicerata</taxon>
        <taxon>Arachnida</taxon>
        <taxon>Araneae</taxon>
        <taxon>Araneomorphae</taxon>
        <taxon>Entelegynae</taxon>
        <taxon>Araneoidea</taxon>
        <taxon>Araneidae</taxon>
        <taxon>Araneus</taxon>
    </lineage>
</organism>
<protein>
    <submittedName>
        <fullName evidence="1">Uncharacterized protein</fullName>
    </submittedName>
</protein>
<gene>
    <name evidence="1" type="ORF">AVEN_134494_1</name>
</gene>
<reference evidence="1 2" key="1">
    <citation type="journal article" date="2019" name="Sci. Rep.">
        <title>Orb-weaving spider Araneus ventricosus genome elucidates the spidroin gene catalogue.</title>
        <authorList>
            <person name="Kono N."/>
            <person name="Nakamura H."/>
            <person name="Ohtoshi R."/>
            <person name="Moran D.A.P."/>
            <person name="Shinohara A."/>
            <person name="Yoshida Y."/>
            <person name="Fujiwara M."/>
            <person name="Mori M."/>
            <person name="Tomita M."/>
            <person name="Arakawa K."/>
        </authorList>
    </citation>
    <scope>NUCLEOTIDE SEQUENCE [LARGE SCALE GENOMIC DNA]</scope>
</reference>
<dbReference type="Proteomes" id="UP000499080">
    <property type="component" value="Unassembled WGS sequence"/>
</dbReference>
<sequence length="253" mass="30828">MSANAVDSRIFSRYMPSLLHFSLVKVGVLLLQDLDYATLFHAWKRIQQGELIPLHKNCEDHSLDLMVFWRRRMRNATRVPWARAALAYLGRFPEFLMPRFSSSFLFLLPEERKKFLEALNYAEDDDLQVCAHAMSKEEEEHMLLNNWWYPVKLLRSYLDWPFRSLFIQTAEKLWNRIDHYSFFHLLGCIFWKPLDENFNYWELFENFWKKSPNNFKEKVRESPCMSKDIEFWYKVIRSEKTARFEKQRKKRNC</sequence>
<dbReference type="EMBL" id="BGPR01031828">
    <property type="protein sequence ID" value="GBO05086.1"/>
    <property type="molecule type" value="Genomic_DNA"/>
</dbReference>
<dbReference type="OrthoDB" id="6443573at2759"/>
<evidence type="ECO:0000313" key="1">
    <source>
        <dbReference type="EMBL" id="GBO05086.1"/>
    </source>
</evidence>
<keyword evidence="2" id="KW-1185">Reference proteome</keyword>